<gene>
    <name evidence="10" type="primary">rfbC_2</name>
    <name evidence="10" type="ORF">DSM104635_02641</name>
</gene>
<dbReference type="InterPro" id="IPR014710">
    <property type="entry name" value="RmlC-like_jellyroll"/>
</dbReference>
<evidence type="ECO:0000256" key="1">
    <source>
        <dbReference type="ARBA" id="ARBA00001298"/>
    </source>
</evidence>
<dbReference type="GO" id="GO:0005829">
    <property type="term" value="C:cytosol"/>
    <property type="evidence" value="ECO:0007669"/>
    <property type="project" value="TreeGrafter"/>
</dbReference>
<dbReference type="PANTHER" id="PTHR21047:SF2">
    <property type="entry name" value="THYMIDINE DIPHOSPHO-4-KETO-RHAMNOSE 3,5-EPIMERASE"/>
    <property type="match status" value="1"/>
</dbReference>
<accession>A0A6I6MKL2</accession>
<comment type="function">
    <text evidence="2">Catalyzes the epimerization of the C3' and C5'positions of dTDP-6-deoxy-D-xylo-4-hexulose, forming dTDP-6-deoxy-L-lyxo-4-hexulose.</text>
</comment>
<dbReference type="GO" id="GO:0019305">
    <property type="term" value="P:dTDP-rhamnose biosynthetic process"/>
    <property type="evidence" value="ECO:0007669"/>
    <property type="project" value="TreeGrafter"/>
</dbReference>
<evidence type="ECO:0000256" key="4">
    <source>
        <dbReference type="ARBA" id="ARBA00019595"/>
    </source>
</evidence>
<feature type="site" description="Participates in a stacking interaction with the thymidine ring of dTDP-4-oxo-6-deoxyglucose" evidence="9">
    <location>
        <position position="125"/>
    </location>
</feature>
<dbReference type="Proteomes" id="UP000431269">
    <property type="component" value="Chromosome"/>
</dbReference>
<evidence type="ECO:0000256" key="9">
    <source>
        <dbReference type="PIRSR" id="PIRSR600888-3"/>
    </source>
</evidence>
<feature type="active site" description="Proton acceptor" evidence="8">
    <location>
        <position position="53"/>
    </location>
</feature>
<dbReference type="PANTHER" id="PTHR21047">
    <property type="entry name" value="DTDP-6-DEOXY-D-GLUCOSE-3,5 EPIMERASE"/>
    <property type="match status" value="1"/>
</dbReference>
<dbReference type="RefSeq" id="WP_158766623.1">
    <property type="nucleotide sequence ID" value="NZ_CP047045.1"/>
</dbReference>
<evidence type="ECO:0000256" key="6">
    <source>
        <dbReference type="ARBA" id="ARBA00031424"/>
    </source>
</evidence>
<dbReference type="InterPro" id="IPR000888">
    <property type="entry name" value="RmlC-like"/>
</dbReference>
<proteinExistence type="predicted"/>
<evidence type="ECO:0000256" key="7">
    <source>
        <dbReference type="ARBA" id="ARBA00033311"/>
    </source>
</evidence>
<reference evidence="11" key="1">
    <citation type="submission" date="2019-12" db="EMBL/GenBank/DDBJ databases">
        <title>Complete genome of Terracaulis silvestris 0127_4.</title>
        <authorList>
            <person name="Vieira S."/>
            <person name="Riedel T."/>
            <person name="Sproer C."/>
            <person name="Pascual J."/>
            <person name="Boedeker C."/>
            <person name="Overmann J."/>
        </authorList>
    </citation>
    <scope>NUCLEOTIDE SEQUENCE [LARGE SCALE GENOMIC DNA]</scope>
    <source>
        <strain evidence="11">0127_4</strain>
    </source>
</reference>
<dbReference type="GO" id="GO:0000271">
    <property type="term" value="P:polysaccharide biosynthetic process"/>
    <property type="evidence" value="ECO:0007669"/>
    <property type="project" value="TreeGrafter"/>
</dbReference>
<dbReference type="EMBL" id="CP047045">
    <property type="protein sequence ID" value="QGZ95790.1"/>
    <property type="molecule type" value="Genomic_DNA"/>
</dbReference>
<evidence type="ECO:0000313" key="11">
    <source>
        <dbReference type="Proteomes" id="UP000431269"/>
    </source>
</evidence>
<keyword evidence="10" id="KW-0413">Isomerase</keyword>
<name>A0A6I6MKL2_9CAUL</name>
<dbReference type="Pfam" id="PF00908">
    <property type="entry name" value="dTDP_sugar_isom"/>
    <property type="match status" value="1"/>
</dbReference>
<evidence type="ECO:0000256" key="8">
    <source>
        <dbReference type="PIRSR" id="PIRSR600888-1"/>
    </source>
</evidence>
<dbReference type="SUPFAM" id="SSF51182">
    <property type="entry name" value="RmlC-like cupins"/>
    <property type="match status" value="1"/>
</dbReference>
<evidence type="ECO:0000256" key="3">
    <source>
        <dbReference type="ARBA" id="ARBA00012098"/>
    </source>
</evidence>
<protein>
    <recommendedName>
        <fullName evidence="4">dTDP-4-dehydrorhamnose 3,5-epimerase</fullName>
        <ecNumber evidence="3">5.1.3.13</ecNumber>
    </recommendedName>
    <alternativeName>
        <fullName evidence="6">Thymidine diphospho-4-keto-rhamnose 3,5-epimerase</fullName>
    </alternativeName>
    <alternativeName>
        <fullName evidence="5">dTDP-4-keto-6-deoxyglucose 3,5-epimerase</fullName>
    </alternativeName>
    <alternativeName>
        <fullName evidence="7">dTDP-6-deoxy-D-xylo-4-hexulose 3,5-epimerase</fullName>
    </alternativeName>
</protein>
<dbReference type="KEGG" id="tsv:DSM104635_02641"/>
<evidence type="ECO:0000313" key="10">
    <source>
        <dbReference type="EMBL" id="QGZ95790.1"/>
    </source>
</evidence>
<dbReference type="Gene3D" id="2.60.120.10">
    <property type="entry name" value="Jelly Rolls"/>
    <property type="match status" value="1"/>
</dbReference>
<dbReference type="EC" id="5.1.3.13" evidence="3"/>
<sequence length="180" mass="19973">MSGLHGVILTTFETHKDDRGALSEIFRESWPTGVKPVQWNWVSSNANVLRGVHVHVQHLDYLMCINGEMLLGLSDVRPESSTKGRSEFITLKADEPCAVTIPEGVAHGFYFAAPAQILYGVSHYWQTVDELGCRWNDPGLGLDWPTRAPHLSERDATAGDYQHMLDAYIAGRAKLARGAQ</sequence>
<dbReference type="InterPro" id="IPR011051">
    <property type="entry name" value="RmlC_Cupin_sf"/>
</dbReference>
<evidence type="ECO:0000256" key="2">
    <source>
        <dbReference type="ARBA" id="ARBA00001997"/>
    </source>
</evidence>
<evidence type="ECO:0000256" key="5">
    <source>
        <dbReference type="ARBA" id="ARBA00029758"/>
    </source>
</evidence>
<feature type="active site" description="Proton donor" evidence="8">
    <location>
        <position position="119"/>
    </location>
</feature>
<keyword evidence="11" id="KW-1185">Reference proteome</keyword>
<dbReference type="GO" id="GO:0008830">
    <property type="term" value="F:dTDP-4-dehydrorhamnose 3,5-epimerase activity"/>
    <property type="evidence" value="ECO:0007669"/>
    <property type="project" value="UniProtKB-EC"/>
</dbReference>
<organism evidence="10 11">
    <name type="scientific">Terricaulis silvestris</name>
    <dbReference type="NCBI Taxonomy" id="2686094"/>
    <lineage>
        <taxon>Bacteria</taxon>
        <taxon>Pseudomonadati</taxon>
        <taxon>Pseudomonadota</taxon>
        <taxon>Alphaproteobacteria</taxon>
        <taxon>Caulobacterales</taxon>
        <taxon>Caulobacteraceae</taxon>
        <taxon>Terricaulis</taxon>
    </lineage>
</organism>
<comment type="catalytic activity">
    <reaction evidence="1">
        <text>dTDP-4-dehydro-6-deoxy-alpha-D-glucose = dTDP-4-dehydro-beta-L-rhamnose</text>
        <dbReference type="Rhea" id="RHEA:16969"/>
        <dbReference type="ChEBI" id="CHEBI:57649"/>
        <dbReference type="ChEBI" id="CHEBI:62830"/>
        <dbReference type="EC" id="5.1.3.13"/>
    </reaction>
</comment>
<dbReference type="AlphaFoldDB" id="A0A6I6MKL2"/>